<dbReference type="InterPro" id="IPR024935">
    <property type="entry name" value="Rubredoxin_dom"/>
</dbReference>
<dbReference type="OrthoDB" id="9758182at2"/>
<gene>
    <name evidence="7" type="ORF">LX66_4446</name>
</gene>
<proteinExistence type="predicted"/>
<dbReference type="Proteomes" id="UP000316778">
    <property type="component" value="Unassembled WGS sequence"/>
</dbReference>
<dbReference type="InterPro" id="IPR024934">
    <property type="entry name" value="Rubredoxin-like_dom"/>
</dbReference>
<dbReference type="InterPro" id="IPR050526">
    <property type="entry name" value="Rubredoxin_ET"/>
</dbReference>
<comment type="cofactor">
    <cofactor evidence="1">
        <name>Fe(3+)</name>
        <dbReference type="ChEBI" id="CHEBI:29034"/>
    </cofactor>
</comment>
<dbReference type="PROSITE" id="PS50903">
    <property type="entry name" value="RUBREDOXIN_LIKE"/>
    <property type="match status" value="1"/>
</dbReference>
<dbReference type="CDD" id="cd00730">
    <property type="entry name" value="rubredoxin"/>
    <property type="match status" value="1"/>
</dbReference>
<protein>
    <submittedName>
        <fullName evidence="7">Rubredoxin</fullName>
    </submittedName>
</protein>
<reference evidence="7 8" key="1">
    <citation type="journal article" date="2013" name="Stand. Genomic Sci.">
        <title>Genomic Encyclopedia of Type Strains, Phase I: The one thousand microbial genomes (KMG-I) project.</title>
        <authorList>
            <person name="Kyrpides N.C."/>
            <person name="Woyke T."/>
            <person name="Eisen J.A."/>
            <person name="Garrity G."/>
            <person name="Lilburn T.G."/>
            <person name="Beck B.J."/>
            <person name="Whitman W.B."/>
            <person name="Hugenholtz P."/>
            <person name="Klenk H.P."/>
        </authorList>
    </citation>
    <scope>NUCLEOTIDE SEQUENCE [LARGE SCALE GENOMIC DNA]</scope>
    <source>
        <strain evidence="7 8">DSM 13484</strain>
    </source>
</reference>
<accession>A0A562SSU1</accession>
<dbReference type="Pfam" id="PF00301">
    <property type="entry name" value="Rubredoxin"/>
    <property type="match status" value="1"/>
</dbReference>
<evidence type="ECO:0000256" key="2">
    <source>
        <dbReference type="ARBA" id="ARBA00022448"/>
    </source>
</evidence>
<dbReference type="SUPFAM" id="SSF57802">
    <property type="entry name" value="Rubredoxin-like"/>
    <property type="match status" value="1"/>
</dbReference>
<evidence type="ECO:0000256" key="1">
    <source>
        <dbReference type="ARBA" id="ARBA00001965"/>
    </source>
</evidence>
<evidence type="ECO:0000313" key="7">
    <source>
        <dbReference type="EMBL" id="TWI84084.1"/>
    </source>
</evidence>
<dbReference type="AlphaFoldDB" id="A0A562SSU1"/>
<evidence type="ECO:0000259" key="6">
    <source>
        <dbReference type="PROSITE" id="PS50903"/>
    </source>
</evidence>
<feature type="domain" description="Rubredoxin-like" evidence="6">
    <location>
        <begin position="428"/>
        <end position="479"/>
    </location>
</feature>
<evidence type="ECO:0000256" key="4">
    <source>
        <dbReference type="ARBA" id="ARBA00022982"/>
    </source>
</evidence>
<dbReference type="RefSeq" id="WP_145717618.1">
    <property type="nucleotide sequence ID" value="NZ_BAAAFY010000002.1"/>
</dbReference>
<dbReference type="GO" id="GO:0005506">
    <property type="term" value="F:iron ion binding"/>
    <property type="evidence" value="ECO:0007669"/>
    <property type="project" value="InterPro"/>
</dbReference>
<evidence type="ECO:0000256" key="3">
    <source>
        <dbReference type="ARBA" id="ARBA00022723"/>
    </source>
</evidence>
<evidence type="ECO:0000256" key="5">
    <source>
        <dbReference type="ARBA" id="ARBA00023004"/>
    </source>
</evidence>
<dbReference type="GO" id="GO:0009055">
    <property type="term" value="F:electron transfer activity"/>
    <property type="evidence" value="ECO:0007669"/>
    <property type="project" value="TreeGrafter"/>
</dbReference>
<evidence type="ECO:0000313" key="8">
    <source>
        <dbReference type="Proteomes" id="UP000316778"/>
    </source>
</evidence>
<dbReference type="PANTHER" id="PTHR47627:SF1">
    <property type="entry name" value="RUBREDOXIN-1-RELATED"/>
    <property type="match status" value="1"/>
</dbReference>
<name>A0A562SSU1_CHIJA</name>
<keyword evidence="2" id="KW-0813">Transport</keyword>
<keyword evidence="5" id="KW-0408">Iron</keyword>
<keyword evidence="4" id="KW-0249">Electron transport</keyword>
<keyword evidence="3" id="KW-0479">Metal-binding</keyword>
<dbReference type="GO" id="GO:0043448">
    <property type="term" value="P:alkane catabolic process"/>
    <property type="evidence" value="ECO:0007669"/>
    <property type="project" value="TreeGrafter"/>
</dbReference>
<dbReference type="PANTHER" id="PTHR47627">
    <property type="entry name" value="RUBREDOXIN"/>
    <property type="match status" value="1"/>
</dbReference>
<sequence length="486" mass="55534">MAKQIHTLSINFTGGIISPGHLHEVLQIAAAAKVTQVRFGQRQQLLIDVPARQLKQFTQQCREQDILFHEQGACPNITSSYPAAGIFTGDSWLTEGVYKDVFDLFDYTPALKLNICDSTQTFVPFFTGHINWIASEHAHYWYLFVRFPGTGRLLPWPELVYTNHISRVSRHIESLLGKGADGSYNLYEQTKKDIEYMGRPADQELELPPFHLPYYEGFNRHNNGYWLGIYRRDERFPLAFLQDICAICMETRTGQLYATPWKTIIIKNIDPAHRHLWDYTLGKYRINVRHAANELNWHVEDNSEDALVVKRHIVRHFDIADLRTYGLCFSVRIQAAEGQFGSVVIRRQENKYGSKLKYMQRYDILYTPGFNPNTSALLLYRENVPKEQLGPYLAALCKHFYELGSEANALQDFVSSRQALAPVMQAEKSLHQCRHCLSVYDETLGEPELEIAPGTAFAALPAHFCCQLCGAPATDFEEVSESVLGC</sequence>
<dbReference type="Gene3D" id="2.20.28.10">
    <property type="match status" value="1"/>
</dbReference>
<organism evidence="7 8">
    <name type="scientific">Chitinophaga japonensis</name>
    <name type="common">Flexibacter japonensis</name>
    <dbReference type="NCBI Taxonomy" id="104662"/>
    <lineage>
        <taxon>Bacteria</taxon>
        <taxon>Pseudomonadati</taxon>
        <taxon>Bacteroidota</taxon>
        <taxon>Chitinophagia</taxon>
        <taxon>Chitinophagales</taxon>
        <taxon>Chitinophagaceae</taxon>
        <taxon>Chitinophaga</taxon>
    </lineage>
</organism>
<dbReference type="EMBL" id="VLLG01000005">
    <property type="protein sequence ID" value="TWI84084.1"/>
    <property type="molecule type" value="Genomic_DNA"/>
</dbReference>
<comment type="caution">
    <text evidence="7">The sequence shown here is derived from an EMBL/GenBank/DDBJ whole genome shotgun (WGS) entry which is preliminary data.</text>
</comment>
<keyword evidence="8" id="KW-1185">Reference proteome</keyword>